<comment type="caution">
    <text evidence="1">The sequence shown here is derived from an EMBL/GenBank/DDBJ whole genome shotgun (WGS) entry which is preliminary data.</text>
</comment>
<dbReference type="Proteomes" id="UP001165960">
    <property type="component" value="Unassembled WGS sequence"/>
</dbReference>
<organism evidence="1 2">
    <name type="scientific">Entomophthora muscae</name>
    <dbReference type="NCBI Taxonomy" id="34485"/>
    <lineage>
        <taxon>Eukaryota</taxon>
        <taxon>Fungi</taxon>
        <taxon>Fungi incertae sedis</taxon>
        <taxon>Zoopagomycota</taxon>
        <taxon>Entomophthoromycotina</taxon>
        <taxon>Entomophthoromycetes</taxon>
        <taxon>Entomophthorales</taxon>
        <taxon>Entomophthoraceae</taxon>
        <taxon>Entomophthora</taxon>
    </lineage>
</organism>
<keyword evidence="2" id="KW-1185">Reference proteome</keyword>
<dbReference type="EMBL" id="QTSX02006398">
    <property type="protein sequence ID" value="KAJ9055496.1"/>
    <property type="molecule type" value="Genomic_DNA"/>
</dbReference>
<accession>A0ACC2RZM2</accession>
<proteinExistence type="predicted"/>
<gene>
    <name evidence="1" type="primary">ARO1</name>
    <name evidence="1" type="ORF">DSO57_1003572</name>
</gene>
<evidence type="ECO:0000313" key="1">
    <source>
        <dbReference type="EMBL" id="KAJ9055496.1"/>
    </source>
</evidence>
<protein>
    <submittedName>
        <fullName evidence="1">3-dehydroquinate dehydratase (3-dehydroquinase)</fullName>
    </submittedName>
</protein>
<name>A0ACC2RZM2_9FUNG</name>
<sequence>MLAPIFKDGPTTRVEILGSPSIVVGYNLTSYIAKEVLSITKSSTYVFVTDSNLETLHLPALVEAFEDKLSGTKSRLLSYVISPGEQSKSRKTKAEIEDFLFANGCTRDTCMIGLGGGVIGDLVGFVASTFMRGIPMINLPTSLLAMVDSSIGGKTAIDVPAGKNLVGSFWQPLRVYVDLSYLATLPKREFSNGMAEIIKTAIIADSECFEKLESSDHEALAADTSGLEAVVLGSIRFKAFVVTADERESGLRGLLNFGHSIGHAIEALLAPKLLHGECVALGMIQETEVARSLGACSQVTLARLTRVLKLYHLPTTLHDSAIPLGPSERETLTDLWQFSG</sequence>
<evidence type="ECO:0000313" key="2">
    <source>
        <dbReference type="Proteomes" id="UP001165960"/>
    </source>
</evidence>
<reference evidence="1" key="1">
    <citation type="submission" date="2022-04" db="EMBL/GenBank/DDBJ databases">
        <title>Genome of the entomopathogenic fungus Entomophthora muscae.</title>
        <authorList>
            <person name="Elya C."/>
            <person name="Lovett B.R."/>
            <person name="Lee E."/>
            <person name="Macias A.M."/>
            <person name="Hajek A.E."/>
            <person name="De Bivort B.L."/>
            <person name="Kasson M.T."/>
            <person name="De Fine Licht H.H."/>
            <person name="Stajich J.E."/>
        </authorList>
    </citation>
    <scope>NUCLEOTIDE SEQUENCE</scope>
    <source>
        <strain evidence="1">Berkeley</strain>
    </source>
</reference>